<evidence type="ECO:0000256" key="1">
    <source>
        <dbReference type="ARBA" id="ARBA00007074"/>
    </source>
</evidence>
<comment type="similarity">
    <text evidence="1">Belongs to the peptidase C40 family.</text>
</comment>
<keyword evidence="3 8" id="KW-0378">Hydrolase</keyword>
<keyword evidence="5" id="KW-0175">Coiled coil</keyword>
<dbReference type="SUPFAM" id="SSF54001">
    <property type="entry name" value="Cysteine proteinases"/>
    <property type="match status" value="1"/>
</dbReference>
<dbReference type="RefSeq" id="WP_009154421.1">
    <property type="nucleotide sequence ID" value="NZ_CM001439.1"/>
</dbReference>
<keyword evidence="2" id="KW-0645">Protease</keyword>
<keyword evidence="4" id="KW-0788">Thiol protease</keyword>
<reference evidence="8 9" key="1">
    <citation type="journal article" date="2012" name="Stand. Genomic Sci.">
        <title>Genome sequence of the ocean sediment bacterium Saccharomonospora marina type strain (XMU15(T)).</title>
        <authorList>
            <person name="Klenk H.P."/>
            <person name="Lu M."/>
            <person name="Lucas S."/>
            <person name="Lapidus A."/>
            <person name="Copeland A."/>
            <person name="Pitluck S."/>
            <person name="Goodwin L.A."/>
            <person name="Han C."/>
            <person name="Tapia R."/>
            <person name="Brambilla E.M."/>
            <person name="Potter G."/>
            <person name="Land M."/>
            <person name="Ivanova N."/>
            <person name="Rohde M."/>
            <person name="Goker M."/>
            <person name="Detter J.C."/>
            <person name="Li W.J."/>
            <person name="Kyrpides N.C."/>
            <person name="Woyke T."/>
        </authorList>
    </citation>
    <scope>NUCLEOTIDE SEQUENCE [LARGE SCALE GENOMIC DNA]</scope>
    <source>
        <strain evidence="8 9">XMU15</strain>
    </source>
</reference>
<proteinExistence type="inferred from homology"/>
<organism evidence="8 9">
    <name type="scientific">Saccharomonospora marina XMU15</name>
    <dbReference type="NCBI Taxonomy" id="882083"/>
    <lineage>
        <taxon>Bacteria</taxon>
        <taxon>Bacillati</taxon>
        <taxon>Actinomycetota</taxon>
        <taxon>Actinomycetes</taxon>
        <taxon>Pseudonocardiales</taxon>
        <taxon>Pseudonocardiaceae</taxon>
        <taxon>Saccharomonospora</taxon>
    </lineage>
</organism>
<evidence type="ECO:0000256" key="4">
    <source>
        <dbReference type="ARBA" id="ARBA00022807"/>
    </source>
</evidence>
<feature type="region of interest" description="Disordered" evidence="6">
    <location>
        <begin position="67"/>
        <end position="93"/>
    </location>
</feature>
<dbReference type="Proteomes" id="UP000004926">
    <property type="component" value="Chromosome"/>
</dbReference>
<evidence type="ECO:0000313" key="9">
    <source>
        <dbReference type="Proteomes" id="UP000004926"/>
    </source>
</evidence>
<dbReference type="PROSITE" id="PS51935">
    <property type="entry name" value="NLPC_P60"/>
    <property type="match status" value="1"/>
</dbReference>
<protein>
    <submittedName>
        <fullName evidence="8">Cell wall-associated hydrolase, invasion-associated protein</fullName>
    </submittedName>
</protein>
<dbReference type="EMBL" id="CM001439">
    <property type="protein sequence ID" value="EHR51036.1"/>
    <property type="molecule type" value="Genomic_DNA"/>
</dbReference>
<keyword evidence="9" id="KW-1185">Reference proteome</keyword>
<accession>H5X3M3</accession>
<sequence>MAQSVLVRMQEVNAVPHGSYGSRGRGARGEVPHRTGTASASPATARRGMVTGALAAAVLLGVSGTGLAVPPPPPNPSDSELENSRRVADERAGEVGRLSGELARVQARLAQLRDEVALKLEEANRALVDLSQARSAAEAAQRDADAARAEADAAAAAIERARKDFDRFVAGSYQQGSTIGSVGAYLGSDNPKDLLDRAQLLEAVGGSQLDALRGLRKARIEKANSDAAARAALRLARQRRAEAEQAKVAADEAKAAAVAAQRSQAARTAEVEAEKQRVEQRLFEAQRRAHGLEGQRERYEEWLARKRREEQQQLAQAAGAAPVSHAGSSVSSGSSGSSATVEDVIARAMSQLGVPYAWGGGNASGPTYGIRDGGVADSYGDYNKVGFDCSGLMIYAFAEVQSLPHYSGYQYNAGRRVPLSQAKRGDMLFWGPSRIHHVALYLGDGRMIEAPYSGSHVRVAPVRYGGIMPYAVRLVD</sequence>
<dbReference type="PANTHER" id="PTHR47359">
    <property type="entry name" value="PEPTIDOGLYCAN DL-ENDOPEPTIDASE CWLO"/>
    <property type="match status" value="1"/>
</dbReference>
<gene>
    <name evidence="8" type="ORF">SacmaDRAFT_2796</name>
</gene>
<dbReference type="PANTHER" id="PTHR47359:SF3">
    <property type="entry name" value="NLP_P60 DOMAIN-CONTAINING PROTEIN-RELATED"/>
    <property type="match status" value="1"/>
</dbReference>
<evidence type="ECO:0000256" key="2">
    <source>
        <dbReference type="ARBA" id="ARBA00022670"/>
    </source>
</evidence>
<dbReference type="Pfam" id="PF00877">
    <property type="entry name" value="NLPC_P60"/>
    <property type="match status" value="1"/>
</dbReference>
<dbReference type="eggNOG" id="COG0791">
    <property type="taxonomic scope" value="Bacteria"/>
</dbReference>
<evidence type="ECO:0000256" key="5">
    <source>
        <dbReference type="SAM" id="Coils"/>
    </source>
</evidence>
<feature type="compositionally biased region" description="Basic and acidic residues" evidence="6">
    <location>
        <begin position="82"/>
        <end position="93"/>
    </location>
</feature>
<dbReference type="AlphaFoldDB" id="H5X3M3"/>
<feature type="coiled-coil region" evidence="5">
    <location>
        <begin position="233"/>
        <end position="312"/>
    </location>
</feature>
<dbReference type="InterPro" id="IPR038765">
    <property type="entry name" value="Papain-like_cys_pep_sf"/>
</dbReference>
<dbReference type="InterPro" id="IPR000064">
    <property type="entry name" value="NLP_P60_dom"/>
</dbReference>
<evidence type="ECO:0000256" key="3">
    <source>
        <dbReference type="ARBA" id="ARBA00022801"/>
    </source>
</evidence>
<feature type="region of interest" description="Disordered" evidence="6">
    <location>
        <begin position="313"/>
        <end position="337"/>
    </location>
</feature>
<feature type="coiled-coil region" evidence="5">
    <location>
        <begin position="95"/>
        <end position="164"/>
    </location>
</feature>
<dbReference type="GO" id="GO:0006508">
    <property type="term" value="P:proteolysis"/>
    <property type="evidence" value="ECO:0007669"/>
    <property type="project" value="UniProtKB-KW"/>
</dbReference>
<dbReference type="InterPro" id="IPR051794">
    <property type="entry name" value="PG_Endopeptidase_C40"/>
</dbReference>
<dbReference type="Gene3D" id="3.90.1720.10">
    <property type="entry name" value="endopeptidase domain like (from Nostoc punctiforme)"/>
    <property type="match status" value="1"/>
</dbReference>
<feature type="region of interest" description="Disordered" evidence="6">
    <location>
        <begin position="16"/>
        <end position="44"/>
    </location>
</feature>
<name>H5X3M3_9PSEU</name>
<feature type="domain" description="NlpC/P60" evidence="7">
    <location>
        <begin position="338"/>
        <end position="476"/>
    </location>
</feature>
<dbReference type="GO" id="GO:0008234">
    <property type="term" value="F:cysteine-type peptidase activity"/>
    <property type="evidence" value="ECO:0007669"/>
    <property type="project" value="UniProtKB-KW"/>
</dbReference>
<dbReference type="HOGENOM" id="CLU_026494_1_1_11"/>
<evidence type="ECO:0000256" key="6">
    <source>
        <dbReference type="SAM" id="MobiDB-lite"/>
    </source>
</evidence>
<evidence type="ECO:0000259" key="7">
    <source>
        <dbReference type="PROSITE" id="PS51935"/>
    </source>
</evidence>
<dbReference type="STRING" id="882083.SacmaDRAFT_2796"/>
<evidence type="ECO:0000313" key="8">
    <source>
        <dbReference type="EMBL" id="EHR51036.1"/>
    </source>
</evidence>